<dbReference type="GO" id="GO:0019239">
    <property type="term" value="F:deaminase activity"/>
    <property type="evidence" value="ECO:0007669"/>
    <property type="project" value="TreeGrafter"/>
</dbReference>
<name>A0A1B7TKF9_9ASCO</name>
<dbReference type="PROSITE" id="PS01094">
    <property type="entry name" value="UPF0076"/>
    <property type="match status" value="1"/>
</dbReference>
<dbReference type="GO" id="GO:0005829">
    <property type="term" value="C:cytosol"/>
    <property type="evidence" value="ECO:0007669"/>
    <property type="project" value="TreeGrafter"/>
</dbReference>
<comment type="caution">
    <text evidence="2">The sequence shown here is derived from an EMBL/GenBank/DDBJ whole genome shotgun (WGS) entry which is preliminary data.</text>
</comment>
<dbReference type="Pfam" id="PF01042">
    <property type="entry name" value="Ribonuc_L-PSP"/>
    <property type="match status" value="1"/>
</dbReference>
<evidence type="ECO:0000313" key="2">
    <source>
        <dbReference type="EMBL" id="OBA29145.1"/>
    </source>
</evidence>
<evidence type="ECO:0000313" key="3">
    <source>
        <dbReference type="Proteomes" id="UP000092321"/>
    </source>
</evidence>
<dbReference type="InterPro" id="IPR035959">
    <property type="entry name" value="RutC-like_sf"/>
</dbReference>
<dbReference type="Gene3D" id="3.30.1330.40">
    <property type="entry name" value="RutC-like"/>
    <property type="match status" value="1"/>
</dbReference>
<dbReference type="EMBL" id="LXPE01000001">
    <property type="protein sequence ID" value="OBA29145.1"/>
    <property type="molecule type" value="Genomic_DNA"/>
</dbReference>
<dbReference type="PANTHER" id="PTHR11803:SF58">
    <property type="entry name" value="PROTEIN HMF1-RELATED"/>
    <property type="match status" value="1"/>
</dbReference>
<evidence type="ECO:0000256" key="1">
    <source>
        <dbReference type="ARBA" id="ARBA00010552"/>
    </source>
</evidence>
<dbReference type="InterPro" id="IPR019897">
    <property type="entry name" value="RidA_CS"/>
</dbReference>
<proteinExistence type="inferred from homology"/>
<dbReference type="NCBIfam" id="TIGR00004">
    <property type="entry name" value="Rid family detoxifying hydrolase"/>
    <property type="match status" value="1"/>
</dbReference>
<protein>
    <submittedName>
        <fullName evidence="2">YjgF-like protein</fullName>
    </submittedName>
</protein>
<keyword evidence="3" id="KW-1185">Reference proteome</keyword>
<organism evidence="2 3">
    <name type="scientific">Hanseniaspora valbyensis NRRL Y-1626</name>
    <dbReference type="NCBI Taxonomy" id="766949"/>
    <lineage>
        <taxon>Eukaryota</taxon>
        <taxon>Fungi</taxon>
        <taxon>Dikarya</taxon>
        <taxon>Ascomycota</taxon>
        <taxon>Saccharomycotina</taxon>
        <taxon>Saccharomycetes</taxon>
        <taxon>Saccharomycodales</taxon>
        <taxon>Saccharomycodaceae</taxon>
        <taxon>Hanseniaspora</taxon>
    </lineage>
</organism>
<dbReference type="InterPro" id="IPR006175">
    <property type="entry name" value="YjgF/YER057c/UK114"/>
</dbReference>
<dbReference type="OrthoDB" id="309640at2759"/>
<dbReference type="AlphaFoldDB" id="A0A1B7TKF9"/>
<dbReference type="PANTHER" id="PTHR11803">
    <property type="entry name" value="2-IMINOBUTANOATE/2-IMINOPROPANOATE DEAMINASE RIDA"/>
    <property type="match status" value="1"/>
</dbReference>
<dbReference type="Proteomes" id="UP000092321">
    <property type="component" value="Unassembled WGS sequence"/>
</dbReference>
<dbReference type="GO" id="GO:0005739">
    <property type="term" value="C:mitochondrion"/>
    <property type="evidence" value="ECO:0007669"/>
    <property type="project" value="TreeGrafter"/>
</dbReference>
<reference evidence="3" key="1">
    <citation type="journal article" date="2016" name="Proc. Natl. Acad. Sci. U.S.A.">
        <title>Comparative genomics of biotechnologically important yeasts.</title>
        <authorList>
            <person name="Riley R."/>
            <person name="Haridas S."/>
            <person name="Wolfe K.H."/>
            <person name="Lopes M.R."/>
            <person name="Hittinger C.T."/>
            <person name="Goeker M."/>
            <person name="Salamov A.A."/>
            <person name="Wisecaver J.H."/>
            <person name="Long T.M."/>
            <person name="Calvey C.H."/>
            <person name="Aerts A.L."/>
            <person name="Barry K.W."/>
            <person name="Choi C."/>
            <person name="Clum A."/>
            <person name="Coughlan A.Y."/>
            <person name="Deshpande S."/>
            <person name="Douglass A.P."/>
            <person name="Hanson S.J."/>
            <person name="Klenk H.-P."/>
            <person name="LaButti K.M."/>
            <person name="Lapidus A."/>
            <person name="Lindquist E.A."/>
            <person name="Lipzen A.M."/>
            <person name="Meier-Kolthoff J.P."/>
            <person name="Ohm R.A."/>
            <person name="Otillar R.P."/>
            <person name="Pangilinan J.L."/>
            <person name="Peng Y."/>
            <person name="Rokas A."/>
            <person name="Rosa C.A."/>
            <person name="Scheuner C."/>
            <person name="Sibirny A.A."/>
            <person name="Slot J.C."/>
            <person name="Stielow J.B."/>
            <person name="Sun H."/>
            <person name="Kurtzman C.P."/>
            <person name="Blackwell M."/>
            <person name="Grigoriev I.V."/>
            <person name="Jeffries T.W."/>
        </authorList>
    </citation>
    <scope>NUCLEOTIDE SEQUENCE [LARGE SCALE GENOMIC DNA]</scope>
    <source>
        <strain evidence="3">NRRL Y-1626</strain>
    </source>
</reference>
<dbReference type="CDD" id="cd00448">
    <property type="entry name" value="YjgF_YER057c_UK114_family"/>
    <property type="match status" value="1"/>
</dbReference>
<dbReference type="InterPro" id="IPR006056">
    <property type="entry name" value="RidA"/>
</dbReference>
<accession>A0A1B7TKF9</accession>
<dbReference type="SUPFAM" id="SSF55298">
    <property type="entry name" value="YjgF-like"/>
    <property type="match status" value="1"/>
</dbReference>
<gene>
    <name evidence="2" type="ORF">HANVADRAFT_46783</name>
</gene>
<dbReference type="FunFam" id="3.30.1330.40:FF:000001">
    <property type="entry name" value="L-PSP family endoribonuclease"/>
    <property type="match status" value="1"/>
</dbReference>
<sequence length="133" mass="14223">MKEAVVTSLAPKAAAVYSTAVKSKGDTTIYVSGQVPLTPEGQFYSKPSYSITQQAELVITNIKNILKAANASLEDVVKVNIFLADIKDFQEFNATYAKHFSVLKVVPARSCVQVGALPLGANLEIECIAVTSD</sequence>
<comment type="similarity">
    <text evidence="1">Belongs to the RutC family.</text>
</comment>